<accession>A0AAN6Q893</accession>
<comment type="caution">
    <text evidence="5">The sequence shown here is derived from an EMBL/GenBank/DDBJ whole genome shotgun (WGS) entry which is preliminary data.</text>
</comment>
<reference evidence="5" key="2">
    <citation type="submission" date="2023-05" db="EMBL/GenBank/DDBJ databases">
        <authorList>
            <consortium name="Lawrence Berkeley National Laboratory"/>
            <person name="Steindorff A."/>
            <person name="Hensen N."/>
            <person name="Bonometti L."/>
            <person name="Westerberg I."/>
            <person name="Brannstrom I.O."/>
            <person name="Guillou S."/>
            <person name="Cros-Aarteil S."/>
            <person name="Calhoun S."/>
            <person name="Haridas S."/>
            <person name="Kuo A."/>
            <person name="Mondo S."/>
            <person name="Pangilinan J."/>
            <person name="Riley R."/>
            <person name="Labutti K."/>
            <person name="Andreopoulos B."/>
            <person name="Lipzen A."/>
            <person name="Chen C."/>
            <person name="Yanf M."/>
            <person name="Daum C."/>
            <person name="Ng V."/>
            <person name="Clum A."/>
            <person name="Ohm R."/>
            <person name="Martin F."/>
            <person name="Silar P."/>
            <person name="Natvig D."/>
            <person name="Lalanne C."/>
            <person name="Gautier V."/>
            <person name="Ament-Velasquez S.L."/>
            <person name="Kruys A."/>
            <person name="Hutchinson M.I."/>
            <person name="Powell A.J."/>
            <person name="Barry K."/>
            <person name="Miller A.N."/>
            <person name="Grigoriev I.V."/>
            <person name="Debuchy R."/>
            <person name="Gladieux P."/>
            <person name="Thoren M.H."/>
            <person name="Johannesson H."/>
        </authorList>
    </citation>
    <scope>NUCLEOTIDE SEQUENCE</scope>
    <source>
        <strain evidence="5">CBS 757.83</strain>
    </source>
</reference>
<comment type="similarity">
    <text evidence="1">Belongs to the gamma-glutamylcyclotransferase family.</text>
</comment>
<evidence type="ECO:0000313" key="6">
    <source>
        <dbReference type="Proteomes" id="UP001305647"/>
    </source>
</evidence>
<dbReference type="PANTHER" id="PTHR31544:SF2">
    <property type="entry name" value="AIG2-LIKE PROTEIN D"/>
    <property type="match status" value="1"/>
</dbReference>
<evidence type="ECO:0000256" key="1">
    <source>
        <dbReference type="ARBA" id="ARBA00008861"/>
    </source>
</evidence>
<dbReference type="EMBL" id="MU863626">
    <property type="protein sequence ID" value="KAK4104751.1"/>
    <property type="molecule type" value="Genomic_DNA"/>
</dbReference>
<dbReference type="GO" id="GO:0016740">
    <property type="term" value="F:transferase activity"/>
    <property type="evidence" value="ECO:0007669"/>
    <property type="project" value="UniProtKB-KW"/>
</dbReference>
<evidence type="ECO:0000313" key="5">
    <source>
        <dbReference type="EMBL" id="KAK4104751.1"/>
    </source>
</evidence>
<proteinExistence type="inferred from homology"/>
<dbReference type="AlphaFoldDB" id="A0AAN6Q893"/>
<organism evidence="5 6">
    <name type="scientific">Parathielavia hyrcaniae</name>
    <dbReference type="NCBI Taxonomy" id="113614"/>
    <lineage>
        <taxon>Eukaryota</taxon>
        <taxon>Fungi</taxon>
        <taxon>Dikarya</taxon>
        <taxon>Ascomycota</taxon>
        <taxon>Pezizomycotina</taxon>
        <taxon>Sordariomycetes</taxon>
        <taxon>Sordariomycetidae</taxon>
        <taxon>Sordariales</taxon>
        <taxon>Chaetomiaceae</taxon>
        <taxon>Parathielavia</taxon>
    </lineage>
</organism>
<sequence>MASGVQDSIQSDEGVHCAFFYGTLMVPDVFYSVCYGTKDVPDAVAKLHTFQPAILHGYCRRRVRYADYPGITEDEGHQVFGTLTTGLTRANMAKLDYFEGGQYERRTVTVRLLKRVGNLKGEGNVEGEENTAEVYVYLNKNDIEEQEWDLEEFRRDKLKYWTRAGYVFEDCDPKDPAKVAGES</sequence>
<reference evidence="5" key="1">
    <citation type="journal article" date="2023" name="Mol. Phylogenet. Evol.">
        <title>Genome-scale phylogeny and comparative genomics of the fungal order Sordariales.</title>
        <authorList>
            <person name="Hensen N."/>
            <person name="Bonometti L."/>
            <person name="Westerberg I."/>
            <person name="Brannstrom I.O."/>
            <person name="Guillou S."/>
            <person name="Cros-Aarteil S."/>
            <person name="Calhoun S."/>
            <person name="Haridas S."/>
            <person name="Kuo A."/>
            <person name="Mondo S."/>
            <person name="Pangilinan J."/>
            <person name="Riley R."/>
            <person name="LaButti K."/>
            <person name="Andreopoulos B."/>
            <person name="Lipzen A."/>
            <person name="Chen C."/>
            <person name="Yan M."/>
            <person name="Daum C."/>
            <person name="Ng V."/>
            <person name="Clum A."/>
            <person name="Steindorff A."/>
            <person name="Ohm R.A."/>
            <person name="Martin F."/>
            <person name="Silar P."/>
            <person name="Natvig D.O."/>
            <person name="Lalanne C."/>
            <person name="Gautier V."/>
            <person name="Ament-Velasquez S.L."/>
            <person name="Kruys A."/>
            <person name="Hutchinson M.I."/>
            <person name="Powell A.J."/>
            <person name="Barry K."/>
            <person name="Miller A.N."/>
            <person name="Grigoriev I.V."/>
            <person name="Debuchy R."/>
            <person name="Gladieux P."/>
            <person name="Hiltunen Thoren M."/>
            <person name="Johannesson H."/>
        </authorList>
    </citation>
    <scope>NUCLEOTIDE SEQUENCE</scope>
    <source>
        <strain evidence="5">CBS 757.83</strain>
    </source>
</reference>
<dbReference type="InterPro" id="IPR045038">
    <property type="entry name" value="AIG2-like"/>
</dbReference>
<dbReference type="PANTHER" id="PTHR31544">
    <property type="entry name" value="AIG2-LIKE PROTEIN D"/>
    <property type="match status" value="1"/>
</dbReference>
<dbReference type="InterPro" id="IPR009288">
    <property type="entry name" value="AIG2-like_dom"/>
</dbReference>
<dbReference type="Pfam" id="PF06094">
    <property type="entry name" value="GGACT"/>
    <property type="match status" value="1"/>
</dbReference>
<feature type="domain" description="Gamma-glutamylcyclotransferase AIG2-like" evidence="4">
    <location>
        <begin position="19"/>
        <end position="149"/>
    </location>
</feature>
<dbReference type="Proteomes" id="UP001305647">
    <property type="component" value="Unassembled WGS sequence"/>
</dbReference>
<dbReference type="InterPro" id="IPR036568">
    <property type="entry name" value="GGCT-like_sf"/>
</dbReference>
<dbReference type="SUPFAM" id="SSF110857">
    <property type="entry name" value="Gamma-glutamyl cyclotransferase-like"/>
    <property type="match status" value="1"/>
</dbReference>
<dbReference type="Gene3D" id="3.10.490.10">
    <property type="entry name" value="Gamma-glutamyl cyclotransferase-like"/>
    <property type="match status" value="1"/>
</dbReference>
<evidence type="ECO:0000256" key="3">
    <source>
        <dbReference type="ARBA" id="ARBA00030602"/>
    </source>
</evidence>
<keyword evidence="6" id="KW-1185">Reference proteome</keyword>
<dbReference type="InterPro" id="IPR013024">
    <property type="entry name" value="GGCT-like"/>
</dbReference>
<evidence type="ECO:0000259" key="4">
    <source>
        <dbReference type="Pfam" id="PF06094"/>
    </source>
</evidence>
<keyword evidence="2" id="KW-0808">Transferase</keyword>
<evidence type="ECO:0000256" key="2">
    <source>
        <dbReference type="ARBA" id="ARBA00022679"/>
    </source>
</evidence>
<protein>
    <recommendedName>
        <fullName evidence="3">Putative gamma-glutamylcyclotransferase</fullName>
    </recommendedName>
</protein>
<dbReference type="CDD" id="cd06661">
    <property type="entry name" value="GGCT_like"/>
    <property type="match status" value="1"/>
</dbReference>
<gene>
    <name evidence="5" type="ORF">N658DRAFT_492846</name>
</gene>
<name>A0AAN6Q893_9PEZI</name>